<keyword evidence="1" id="KW-0732">Signal</keyword>
<dbReference type="InterPro" id="IPR011047">
    <property type="entry name" value="Quinoprotein_ADH-like_sf"/>
</dbReference>
<proteinExistence type="predicted"/>
<evidence type="ECO:0000256" key="1">
    <source>
        <dbReference type="SAM" id="SignalP"/>
    </source>
</evidence>
<feature type="chain" id="PRO_5029638656" evidence="1">
    <location>
        <begin position="29"/>
        <end position="953"/>
    </location>
</feature>
<dbReference type="AlphaFoldDB" id="A0A7L4ZS33"/>
<dbReference type="SUPFAM" id="SSF50998">
    <property type="entry name" value="Quinoprotein alcohol dehydrogenase-like"/>
    <property type="match status" value="1"/>
</dbReference>
<keyword evidence="5" id="KW-0378">Hydrolase</keyword>
<feature type="domain" description="Lambda-carrageenase beta-propeller" evidence="4">
    <location>
        <begin position="64"/>
        <end position="385"/>
    </location>
</feature>
<sequence>MKNPFNKLITKYLFLVLMSLTLINCSSAQDKNQVMKNSEKGVSSIETGLTITKVRTALNKNQTYIVATSYEGTIVAVNYSGEILWKNKLSGYMNHDIWAGDINNDGIDEIFAANADGSVYCLNSKGTLVWQFKQNDAPMYSVCVINKDNKAYVVCGGYDNSFYYVSEEGKLVDEIASKTYSIEKPFGKAEHKKLPPKGLHITNFLRPGKLKGKDILIVHGVQNSMNGDGSIYLFNPLEKLPFETVSVQKRGPYGDLRIVDADADGSSEILLGRTGAKAKGMTFRIIDTKSPNNQSIQDLNKAKDKASLKRGMYRVIQPEVINNNGKPAYMSLFGSNIVISNIGEPQSDAEVISTRFSFNDMFKDPNSNKVILASAQSGGSAIHIINFDTKDWKKDYEKLNPPGKIQEILSNSAEIKQNLKNFKKPSYQKESAPVYFMSENRNKQGVAEAIDKIEAKYNNPIFLTGGNFDKENWDRSAMTSEIYKKKRDRRMKYRLTQEEVLAIIDKKHKKSNGKGISYWGGHGNDPFMYQVSTTMKGMDLGNGNKTVLIYPEVVDSSDEFNFVMNEMYWPLANHSKTNNGNLYMRNKHLFWQADVYTPMWKPLVAGKYANVFVPAMEETTDKSMELSFTSRSGLWASGSVDSWGARGARDNASFDRLRQHSNQTLPNHFLRTMVYSISSGAQYIDNFPVDQEYMSLLWDLIAQGALYVPERSDILSFSPVHVSINNPNEEYLKSASNVKWLTFYKKGEDNLDEFAFSRLNGTWPGAPLTAWDFSRYAAGATERRLNFIPKYTNGMVLITPPQNGVFADKDAVRKPLAENIHPWYKNILKEYHTDGKNYMSADGKEIYKPSEYYKVIEEDIKKSASLLPITVSGNVGWVVAQTSPKNVRLTIVENGYINPNKAIATVKINTIKVVKIQDILNKEEFKANANAEILIEIPLGGFRFIDIELENEL</sequence>
<dbReference type="InterPro" id="IPR057420">
    <property type="entry name" value="Beta-prop_CGLA"/>
</dbReference>
<accession>A0A7L4ZS33</accession>
<evidence type="ECO:0000313" key="6">
    <source>
        <dbReference type="Proteomes" id="UP000464657"/>
    </source>
</evidence>
<dbReference type="GO" id="GO:0033957">
    <property type="term" value="F:lambda-carrageenase activity"/>
    <property type="evidence" value="ECO:0007669"/>
    <property type="project" value="UniProtKB-EC"/>
</dbReference>
<dbReference type="RefSeq" id="WP_160131739.1">
    <property type="nucleotide sequence ID" value="NZ_CP019288.1"/>
</dbReference>
<feature type="domain" description="Lambda-carrageenase C-terminal" evidence="3">
    <location>
        <begin position="870"/>
        <end position="948"/>
    </location>
</feature>
<dbReference type="EC" id="3.2.1.162" evidence="5"/>
<dbReference type="InterPro" id="IPR057422">
    <property type="entry name" value="CGLA_C"/>
</dbReference>
<dbReference type="Pfam" id="PF25292">
    <property type="entry name" value="Beta-prop_CGLA"/>
    <property type="match status" value="1"/>
</dbReference>
<dbReference type="InterPro" id="IPR057421">
    <property type="entry name" value="CGLA_M"/>
</dbReference>
<feature type="signal peptide" evidence="1">
    <location>
        <begin position="1"/>
        <end position="28"/>
    </location>
</feature>
<evidence type="ECO:0000259" key="4">
    <source>
        <dbReference type="Pfam" id="PF25292"/>
    </source>
</evidence>
<dbReference type="OrthoDB" id="972537at2"/>
<dbReference type="Gene3D" id="2.130.10.10">
    <property type="entry name" value="YVTN repeat-like/Quinoprotein amine dehydrogenase"/>
    <property type="match status" value="1"/>
</dbReference>
<feature type="domain" description="Lambda-carrageenase middle" evidence="2">
    <location>
        <begin position="472"/>
        <end position="843"/>
    </location>
</feature>
<dbReference type="Proteomes" id="UP000464657">
    <property type="component" value="Chromosome"/>
</dbReference>
<evidence type="ECO:0000259" key="2">
    <source>
        <dbReference type="Pfam" id="PF25290"/>
    </source>
</evidence>
<reference evidence="5 6" key="1">
    <citation type="journal article" date="2013" name="Int. J. Syst. Evol. Microbiol.">
        <title>Kordia antarctica sp. nov., isolated from Antarctic seawater.</title>
        <authorList>
            <person name="Baek K."/>
            <person name="Choi A."/>
            <person name="Kang I."/>
            <person name="Lee K."/>
            <person name="Cho J.C."/>
        </authorList>
    </citation>
    <scope>NUCLEOTIDE SEQUENCE [LARGE SCALE GENOMIC DNA]</scope>
    <source>
        <strain evidence="5 6">IMCC3317</strain>
    </source>
</reference>
<evidence type="ECO:0000313" key="5">
    <source>
        <dbReference type="EMBL" id="QHI39249.1"/>
    </source>
</evidence>
<dbReference type="Pfam" id="PF25291">
    <property type="entry name" value="CGLA_C"/>
    <property type="match status" value="1"/>
</dbReference>
<dbReference type="Pfam" id="PF25290">
    <property type="entry name" value="CGLA_M"/>
    <property type="match status" value="1"/>
</dbReference>
<dbReference type="EMBL" id="CP019288">
    <property type="protein sequence ID" value="QHI39249.1"/>
    <property type="molecule type" value="Genomic_DNA"/>
</dbReference>
<dbReference type="InterPro" id="IPR015943">
    <property type="entry name" value="WD40/YVTN_repeat-like_dom_sf"/>
</dbReference>
<keyword evidence="6" id="KW-1185">Reference proteome</keyword>
<gene>
    <name evidence="5" type="primary">cglA</name>
    <name evidence="5" type="ORF">IMCC3317_46540</name>
</gene>
<protein>
    <submittedName>
        <fullName evidence="5">Lambda-carrageenase</fullName>
        <ecNumber evidence="5">3.2.1.162</ecNumber>
    </submittedName>
</protein>
<organism evidence="5 6">
    <name type="scientific">Kordia antarctica</name>
    <dbReference type="NCBI Taxonomy" id="1218801"/>
    <lineage>
        <taxon>Bacteria</taxon>
        <taxon>Pseudomonadati</taxon>
        <taxon>Bacteroidota</taxon>
        <taxon>Flavobacteriia</taxon>
        <taxon>Flavobacteriales</taxon>
        <taxon>Flavobacteriaceae</taxon>
        <taxon>Kordia</taxon>
    </lineage>
</organism>
<dbReference type="KEGG" id="kan:IMCC3317_46540"/>
<evidence type="ECO:0000259" key="3">
    <source>
        <dbReference type="Pfam" id="PF25291"/>
    </source>
</evidence>
<name>A0A7L4ZS33_9FLAO</name>
<keyword evidence="5" id="KW-0326">Glycosidase</keyword>